<accession>A0A927G776</accession>
<protein>
    <submittedName>
        <fullName evidence="3">DUF3093 domain-containing protein</fullName>
    </submittedName>
</protein>
<reference evidence="3" key="1">
    <citation type="journal article" date="2018" name="Curr. Microbiol.">
        <title>Cellulosimicrobium arenosum sp. nov., Isolated from Marine Sediment Sand.</title>
        <authorList>
            <person name="Oh M."/>
            <person name="Kim J.H."/>
            <person name="Yoon J.H."/>
            <person name="Schumann P."/>
            <person name="Kim W."/>
        </authorList>
    </citation>
    <scope>NUCLEOTIDE SEQUENCE</scope>
    <source>
        <strain evidence="3">KCTC 49039</strain>
    </source>
</reference>
<gene>
    <name evidence="3" type="ORF">IF651_02750</name>
</gene>
<dbReference type="Pfam" id="PF11292">
    <property type="entry name" value="DUF3093"/>
    <property type="match status" value="1"/>
</dbReference>
<organism evidence="3 4">
    <name type="scientific">Cellulosimicrobium arenosum</name>
    <dbReference type="NCBI Taxonomy" id="2708133"/>
    <lineage>
        <taxon>Bacteria</taxon>
        <taxon>Bacillati</taxon>
        <taxon>Actinomycetota</taxon>
        <taxon>Actinomycetes</taxon>
        <taxon>Micrococcales</taxon>
        <taxon>Promicromonosporaceae</taxon>
        <taxon>Cellulosimicrobium</taxon>
    </lineage>
</organism>
<keyword evidence="2" id="KW-0472">Membrane</keyword>
<dbReference type="EMBL" id="JACYHB010000001">
    <property type="protein sequence ID" value="MBD8077975.1"/>
    <property type="molecule type" value="Genomic_DNA"/>
</dbReference>
<dbReference type="Proteomes" id="UP000610846">
    <property type="component" value="Unassembled WGS sequence"/>
</dbReference>
<evidence type="ECO:0000313" key="3">
    <source>
        <dbReference type="EMBL" id="MBD8077975.1"/>
    </source>
</evidence>
<name>A0A927G776_9MICO</name>
<dbReference type="InterPro" id="IPR021443">
    <property type="entry name" value="DUF3093"/>
</dbReference>
<keyword evidence="2" id="KW-1133">Transmembrane helix</keyword>
<reference evidence="3" key="2">
    <citation type="submission" date="2020-09" db="EMBL/GenBank/DDBJ databases">
        <authorList>
            <person name="Yu Y."/>
        </authorList>
    </citation>
    <scope>NUCLEOTIDE SEQUENCE</scope>
    <source>
        <strain evidence="3">KCTC 49039</strain>
    </source>
</reference>
<feature type="transmembrane region" description="Helical" evidence="2">
    <location>
        <begin position="58"/>
        <end position="81"/>
    </location>
</feature>
<feature type="region of interest" description="Disordered" evidence="1">
    <location>
        <begin position="1"/>
        <end position="26"/>
    </location>
</feature>
<feature type="transmembrane region" description="Helical" evidence="2">
    <location>
        <begin position="34"/>
        <end position="52"/>
    </location>
</feature>
<keyword evidence="4" id="KW-1185">Reference proteome</keyword>
<dbReference type="RefSeq" id="WP_191827503.1">
    <property type="nucleotide sequence ID" value="NZ_JACYHB010000001.1"/>
</dbReference>
<dbReference type="AlphaFoldDB" id="A0A927G776"/>
<proteinExistence type="predicted"/>
<comment type="caution">
    <text evidence="3">The sequence shown here is derived from an EMBL/GenBank/DDBJ whole genome shotgun (WGS) entry which is preliminary data.</text>
</comment>
<keyword evidence="2" id="KW-0812">Transmembrane</keyword>
<evidence type="ECO:0000313" key="4">
    <source>
        <dbReference type="Proteomes" id="UP000610846"/>
    </source>
</evidence>
<sequence>MDDASADGSAPPTGRPTGASTSGFRERVHPGPGLWAAAAGFAVILAIALWPVDAAVAVAAGVLALAGGGAALVATSPVVSVEDGTFRAGRAHIPVALLGTVTMLDPEAMRRQLGPSLDARAFVCLRAWARTGVHVVIEDEKDPTPYWLVSTRRPESLARALGEAASRAGLVGTDS</sequence>
<evidence type="ECO:0000256" key="2">
    <source>
        <dbReference type="SAM" id="Phobius"/>
    </source>
</evidence>
<evidence type="ECO:0000256" key="1">
    <source>
        <dbReference type="SAM" id="MobiDB-lite"/>
    </source>
</evidence>